<dbReference type="InterPro" id="IPR029062">
    <property type="entry name" value="Class_I_gatase-like"/>
</dbReference>
<feature type="binding site" evidence="11">
    <location>
        <begin position="51"/>
        <end position="53"/>
    </location>
    <ligand>
        <name>L-glutamine</name>
        <dbReference type="ChEBI" id="CHEBI:58359"/>
    </ligand>
</feature>
<dbReference type="SUPFAM" id="SSF52317">
    <property type="entry name" value="Class I glutamine amidotransferase-like"/>
    <property type="match status" value="1"/>
</dbReference>
<feature type="active site" description="Charge relay system" evidence="10">
    <location>
        <position position="175"/>
    </location>
</feature>
<dbReference type="GO" id="GO:1903600">
    <property type="term" value="C:glutaminase complex"/>
    <property type="evidence" value="ECO:0007669"/>
    <property type="project" value="TreeGrafter"/>
</dbReference>
<dbReference type="FunFam" id="3.40.50.880:FF:000010">
    <property type="entry name" value="uncharacterized protein LOC100176842 isoform X2"/>
    <property type="match status" value="1"/>
</dbReference>
<evidence type="ECO:0000313" key="13">
    <source>
        <dbReference type="Proteomes" id="UP000197065"/>
    </source>
</evidence>
<comment type="catalytic activity">
    <reaction evidence="6">
        <text>aldehydo-D-ribose 5-phosphate + D-glyceraldehyde 3-phosphate + L-glutamine = pyridoxal 5'-phosphate + L-glutamate + phosphate + 3 H2O + H(+)</text>
        <dbReference type="Rhea" id="RHEA:31507"/>
        <dbReference type="ChEBI" id="CHEBI:15377"/>
        <dbReference type="ChEBI" id="CHEBI:15378"/>
        <dbReference type="ChEBI" id="CHEBI:29985"/>
        <dbReference type="ChEBI" id="CHEBI:43474"/>
        <dbReference type="ChEBI" id="CHEBI:58273"/>
        <dbReference type="ChEBI" id="CHEBI:58359"/>
        <dbReference type="ChEBI" id="CHEBI:59776"/>
        <dbReference type="ChEBI" id="CHEBI:597326"/>
        <dbReference type="EC" id="4.3.3.6"/>
    </reaction>
</comment>
<evidence type="ECO:0000256" key="4">
    <source>
        <dbReference type="ARBA" id="ARBA00022962"/>
    </source>
</evidence>
<organism evidence="12 13">
    <name type="scientific">Arboricoccus pini</name>
    <dbReference type="NCBI Taxonomy" id="1963835"/>
    <lineage>
        <taxon>Bacteria</taxon>
        <taxon>Pseudomonadati</taxon>
        <taxon>Pseudomonadota</taxon>
        <taxon>Alphaproteobacteria</taxon>
        <taxon>Geminicoccales</taxon>
        <taxon>Geminicoccaceae</taxon>
        <taxon>Arboricoccus</taxon>
    </lineage>
</organism>
<dbReference type="Gene3D" id="3.40.50.880">
    <property type="match status" value="1"/>
</dbReference>
<gene>
    <name evidence="12" type="ORF">SAMN07250955_11573</name>
</gene>
<comment type="catalytic activity">
    <reaction evidence="7">
        <text>L-glutamine + H2O = L-glutamate + NH4(+)</text>
        <dbReference type="Rhea" id="RHEA:15889"/>
        <dbReference type="ChEBI" id="CHEBI:15377"/>
        <dbReference type="ChEBI" id="CHEBI:28938"/>
        <dbReference type="ChEBI" id="CHEBI:29985"/>
        <dbReference type="ChEBI" id="CHEBI:58359"/>
        <dbReference type="EC" id="3.5.1.2"/>
    </reaction>
</comment>
<name>A0A212RVT6_9PROT</name>
<accession>A0A212RVT6</accession>
<reference evidence="12 13" key="1">
    <citation type="submission" date="2017-06" db="EMBL/GenBank/DDBJ databases">
        <authorList>
            <person name="Kim H.J."/>
            <person name="Triplett B.A."/>
        </authorList>
    </citation>
    <scope>NUCLEOTIDE SEQUENCE [LARGE SCALE GENOMIC DNA]</scope>
    <source>
        <strain evidence="12 13">B29T1</strain>
    </source>
</reference>
<evidence type="ECO:0000256" key="7">
    <source>
        <dbReference type="ARBA" id="ARBA00049534"/>
    </source>
</evidence>
<dbReference type="Proteomes" id="UP000197065">
    <property type="component" value="Unassembled WGS sequence"/>
</dbReference>
<dbReference type="EMBL" id="FYEH01000015">
    <property type="protein sequence ID" value="SNB76788.1"/>
    <property type="molecule type" value="Genomic_DNA"/>
</dbReference>
<evidence type="ECO:0000256" key="6">
    <source>
        <dbReference type="ARBA" id="ARBA00047992"/>
    </source>
</evidence>
<comment type="subunit">
    <text evidence="9">In the presence of PdxS, forms a dodecamer of heterodimers. Only shows activity in the heterodimer.</text>
</comment>
<feature type="active site" description="Nucleophile" evidence="10">
    <location>
        <position position="82"/>
    </location>
</feature>
<keyword evidence="5" id="KW-0456">Lyase</keyword>
<dbReference type="RefSeq" id="WP_088562655.1">
    <property type="nucleotide sequence ID" value="NZ_FYEH01000015.1"/>
</dbReference>
<dbReference type="GO" id="GO:0008614">
    <property type="term" value="P:pyridoxine metabolic process"/>
    <property type="evidence" value="ECO:0007669"/>
    <property type="project" value="TreeGrafter"/>
</dbReference>
<evidence type="ECO:0000256" key="8">
    <source>
        <dbReference type="ARBA" id="ARBA00054599"/>
    </source>
</evidence>
<dbReference type="PANTHER" id="PTHR31559">
    <property type="entry name" value="PYRIDOXAL 5'-PHOSPHATE SYNTHASE SUBUNIT SNO"/>
    <property type="match status" value="1"/>
</dbReference>
<dbReference type="Pfam" id="PF01174">
    <property type="entry name" value="SNO"/>
    <property type="match status" value="1"/>
</dbReference>
<evidence type="ECO:0000256" key="10">
    <source>
        <dbReference type="PIRSR" id="PIRSR005639-1"/>
    </source>
</evidence>
<dbReference type="PANTHER" id="PTHR31559:SF0">
    <property type="entry name" value="PYRIDOXAL 5'-PHOSPHATE SYNTHASE SUBUNIT SNO1-RELATED"/>
    <property type="match status" value="1"/>
</dbReference>
<keyword evidence="2" id="KW-0378">Hydrolase</keyword>
<dbReference type="InterPro" id="IPR021196">
    <property type="entry name" value="PdxT/SNO_CS"/>
</dbReference>
<dbReference type="OrthoDB" id="9810320at2"/>
<dbReference type="NCBIfam" id="TIGR03800">
    <property type="entry name" value="PLP_synth_Pdx2"/>
    <property type="match status" value="1"/>
</dbReference>
<dbReference type="GO" id="GO:0036381">
    <property type="term" value="F:pyridoxal 5'-phosphate synthase (glutamine hydrolysing) activity"/>
    <property type="evidence" value="ECO:0007669"/>
    <property type="project" value="UniProtKB-EC"/>
</dbReference>
<evidence type="ECO:0000256" key="11">
    <source>
        <dbReference type="PIRSR" id="PIRSR005639-2"/>
    </source>
</evidence>
<dbReference type="GO" id="GO:0004359">
    <property type="term" value="F:glutaminase activity"/>
    <property type="evidence" value="ECO:0007669"/>
    <property type="project" value="UniProtKB-EC"/>
</dbReference>
<evidence type="ECO:0000313" key="12">
    <source>
        <dbReference type="EMBL" id="SNB76788.1"/>
    </source>
</evidence>
<keyword evidence="13" id="KW-1185">Reference proteome</keyword>
<proteinExistence type="inferred from homology"/>
<evidence type="ECO:0000256" key="2">
    <source>
        <dbReference type="ARBA" id="ARBA00022801"/>
    </source>
</evidence>
<protein>
    <submittedName>
        <fullName evidence="12">Pyridoxal phosphate synthase yaaE subunit</fullName>
    </submittedName>
</protein>
<comment type="function">
    <text evidence="8">Catalyzes the hydrolysis of glutamine to glutamate and ammonia as part of the biosynthesis of pyridoxal 5'-phosphate. The resulting ammonia molecule is channeled to the active site of PdxS.</text>
</comment>
<dbReference type="PROSITE" id="PS01236">
    <property type="entry name" value="PDXT_SNO_1"/>
    <property type="match status" value="1"/>
</dbReference>
<dbReference type="GO" id="GO:0042823">
    <property type="term" value="P:pyridoxal phosphate biosynthetic process"/>
    <property type="evidence" value="ECO:0007669"/>
    <property type="project" value="InterPro"/>
</dbReference>
<dbReference type="PROSITE" id="PS51130">
    <property type="entry name" value="PDXT_SNO_2"/>
    <property type="match status" value="1"/>
</dbReference>
<dbReference type="PROSITE" id="PS51273">
    <property type="entry name" value="GATASE_TYPE_1"/>
    <property type="match status" value="1"/>
</dbReference>
<dbReference type="AlphaFoldDB" id="A0A212RVT6"/>
<dbReference type="InterPro" id="IPR002161">
    <property type="entry name" value="PdxT/SNO"/>
</dbReference>
<evidence type="ECO:0000256" key="3">
    <source>
        <dbReference type="ARBA" id="ARBA00022898"/>
    </source>
</evidence>
<dbReference type="GO" id="GO:0005829">
    <property type="term" value="C:cytosol"/>
    <property type="evidence" value="ECO:0007669"/>
    <property type="project" value="TreeGrafter"/>
</dbReference>
<feature type="active site" description="Charge relay system" evidence="10">
    <location>
        <position position="173"/>
    </location>
</feature>
<evidence type="ECO:0000256" key="9">
    <source>
        <dbReference type="ARBA" id="ARBA00064749"/>
    </source>
</evidence>
<evidence type="ECO:0000256" key="1">
    <source>
        <dbReference type="ARBA" id="ARBA00008345"/>
    </source>
</evidence>
<keyword evidence="4" id="KW-0315">Glutamine amidotransferase</keyword>
<evidence type="ECO:0000256" key="5">
    <source>
        <dbReference type="ARBA" id="ARBA00023239"/>
    </source>
</evidence>
<comment type="similarity">
    <text evidence="1">Belongs to the glutaminase PdxT/SNO family.</text>
</comment>
<keyword evidence="3" id="KW-0663">Pyridoxal phosphate</keyword>
<feature type="binding site" evidence="11">
    <location>
        <begin position="137"/>
        <end position="138"/>
    </location>
    <ligand>
        <name>L-glutamine</name>
        <dbReference type="ChEBI" id="CHEBI:58359"/>
    </ligand>
</feature>
<feature type="binding site" evidence="11">
    <location>
        <position position="109"/>
    </location>
    <ligand>
        <name>L-glutamine</name>
        <dbReference type="ChEBI" id="CHEBI:58359"/>
    </ligand>
</feature>
<dbReference type="PIRSF" id="PIRSF005639">
    <property type="entry name" value="Glut_amidoT_SNO"/>
    <property type="match status" value="1"/>
</dbReference>
<sequence length="195" mass="20931">MDATTPSIGVLALQGGYAAHAAALADLGQPCREVRRPQALDGLDGLIIPGGESTVLLRLLESEDFFARLCTFARQHPVFGTCAGAILMAARVLDPAQPSLGCLDVTVRRNAYGRQNDSVVQTGRTLLPGPDLEMVFIRAPRIESAGAEVETLAWRDTSPVLVRQGSHLAATFHPELGQDRRVHRLFLDMVAAHAS</sequence>